<reference evidence="2" key="1">
    <citation type="submission" date="2021-01" db="EMBL/GenBank/DDBJ databases">
        <authorList>
            <person name="Kaushik A."/>
        </authorList>
    </citation>
    <scope>NUCLEOTIDE SEQUENCE</scope>
    <source>
        <strain evidence="2">Type strain: AG8-Rh-89/</strain>
    </source>
</reference>
<evidence type="ECO:0000313" key="3">
    <source>
        <dbReference type="Proteomes" id="UP000663850"/>
    </source>
</evidence>
<dbReference type="EMBL" id="CAJMWZ010005326">
    <property type="protein sequence ID" value="CAE6504324.1"/>
    <property type="molecule type" value="Genomic_DNA"/>
</dbReference>
<feature type="compositionally biased region" description="Polar residues" evidence="1">
    <location>
        <begin position="116"/>
        <end position="141"/>
    </location>
</feature>
<proteinExistence type="predicted"/>
<evidence type="ECO:0000256" key="1">
    <source>
        <dbReference type="SAM" id="MobiDB-lite"/>
    </source>
</evidence>
<accession>A0A8H3CZR9</accession>
<comment type="caution">
    <text evidence="2">The sequence shown here is derived from an EMBL/GenBank/DDBJ whole genome shotgun (WGS) entry which is preliminary data.</text>
</comment>
<name>A0A8H3CZR9_9AGAM</name>
<sequence length="149" mass="16647">MKAWEMLDKQTHIDDTVKDILHGLIRIRDVVDIIGQASNSMIATAMNQSKELIQDMLALLEDISVSEIPREEEPDEASYTEAQLARLEGLQRQFYALSSLWSTSSTPRADAVNLGEGSNTSSQEIQSVIDESTRMAGQSSDWRPCPYDN</sequence>
<evidence type="ECO:0000313" key="2">
    <source>
        <dbReference type="EMBL" id="CAE6504324.1"/>
    </source>
</evidence>
<feature type="region of interest" description="Disordered" evidence="1">
    <location>
        <begin position="103"/>
        <end position="149"/>
    </location>
</feature>
<dbReference type="Proteomes" id="UP000663850">
    <property type="component" value="Unassembled WGS sequence"/>
</dbReference>
<organism evidence="2 3">
    <name type="scientific">Rhizoctonia solani</name>
    <dbReference type="NCBI Taxonomy" id="456999"/>
    <lineage>
        <taxon>Eukaryota</taxon>
        <taxon>Fungi</taxon>
        <taxon>Dikarya</taxon>
        <taxon>Basidiomycota</taxon>
        <taxon>Agaricomycotina</taxon>
        <taxon>Agaricomycetes</taxon>
        <taxon>Cantharellales</taxon>
        <taxon>Ceratobasidiaceae</taxon>
        <taxon>Rhizoctonia</taxon>
    </lineage>
</organism>
<dbReference type="AlphaFoldDB" id="A0A8H3CZR9"/>
<gene>
    <name evidence="2" type="ORF">RDB_LOCUS99342</name>
</gene>
<protein>
    <submittedName>
        <fullName evidence="2">Uncharacterized protein</fullName>
    </submittedName>
</protein>